<dbReference type="SUPFAM" id="SSF46689">
    <property type="entry name" value="Homeodomain-like"/>
    <property type="match status" value="1"/>
</dbReference>
<dbReference type="AlphaFoldDB" id="W4V4T1"/>
<organism evidence="5 6">
    <name type="scientific">Acetivibrio straminisolvens JCM 21531</name>
    <dbReference type="NCBI Taxonomy" id="1294263"/>
    <lineage>
        <taxon>Bacteria</taxon>
        <taxon>Bacillati</taxon>
        <taxon>Bacillota</taxon>
        <taxon>Clostridia</taxon>
        <taxon>Eubacteriales</taxon>
        <taxon>Oscillospiraceae</taxon>
        <taxon>Acetivibrio</taxon>
    </lineage>
</organism>
<reference evidence="5" key="1">
    <citation type="journal article" date="2014" name="Genome Announc.">
        <title>Draft Genome Sequence of Clostridium straminisolvens Strain JCM 21531T, Isolated from a Cellulose-Degrading Bacterial Community.</title>
        <authorList>
            <person name="Yuki M."/>
            <person name="Oshima K."/>
            <person name="Suda W."/>
            <person name="Sakamoto M."/>
            <person name="Kitamura K."/>
            <person name="Iida T."/>
            <person name="Hattori M."/>
            <person name="Ohkuma M."/>
        </authorList>
    </citation>
    <scope>NUCLEOTIDE SEQUENCE [LARGE SCALE GENOMIC DNA]</scope>
    <source>
        <strain evidence="5">JCM 21531</strain>
    </source>
</reference>
<dbReference type="InterPro" id="IPR020449">
    <property type="entry name" value="Tscrpt_reg_AraC-type_HTH"/>
</dbReference>
<evidence type="ECO:0000256" key="1">
    <source>
        <dbReference type="ARBA" id="ARBA00023015"/>
    </source>
</evidence>
<gene>
    <name evidence="5" type="ORF">JCM21531_1223</name>
</gene>
<protein>
    <submittedName>
        <fullName evidence="5">Transcriptional regulator</fullName>
    </submittedName>
</protein>
<dbReference type="Gene3D" id="1.10.10.60">
    <property type="entry name" value="Homeodomain-like"/>
    <property type="match status" value="1"/>
</dbReference>
<evidence type="ECO:0000259" key="4">
    <source>
        <dbReference type="PROSITE" id="PS01124"/>
    </source>
</evidence>
<sequence>MGISPINYLLKVRVERAKELLRDTDNRISDIALSVGFSNQQRFNDIFKKYVKLTPLQYRKNVQVKKH</sequence>
<evidence type="ECO:0000313" key="5">
    <source>
        <dbReference type="EMBL" id="GAE87823.1"/>
    </source>
</evidence>
<keyword evidence="3" id="KW-0804">Transcription</keyword>
<dbReference type="PANTHER" id="PTHR43280:SF2">
    <property type="entry name" value="HTH-TYPE TRANSCRIPTIONAL REGULATOR EXSA"/>
    <property type="match status" value="1"/>
</dbReference>
<dbReference type="InterPro" id="IPR018060">
    <property type="entry name" value="HTH_AraC"/>
</dbReference>
<dbReference type="InterPro" id="IPR018062">
    <property type="entry name" value="HTH_AraC-typ_CS"/>
</dbReference>
<dbReference type="Proteomes" id="UP000019109">
    <property type="component" value="Unassembled WGS sequence"/>
</dbReference>
<dbReference type="InterPro" id="IPR009057">
    <property type="entry name" value="Homeodomain-like_sf"/>
</dbReference>
<keyword evidence="2" id="KW-0238">DNA-binding</keyword>
<feature type="domain" description="HTH araC/xylS-type" evidence="4">
    <location>
        <begin position="1"/>
        <end position="61"/>
    </location>
</feature>
<evidence type="ECO:0000313" key="6">
    <source>
        <dbReference type="Proteomes" id="UP000019109"/>
    </source>
</evidence>
<dbReference type="GO" id="GO:0003700">
    <property type="term" value="F:DNA-binding transcription factor activity"/>
    <property type="evidence" value="ECO:0007669"/>
    <property type="project" value="InterPro"/>
</dbReference>
<dbReference type="PRINTS" id="PR00032">
    <property type="entry name" value="HTHARAC"/>
</dbReference>
<name>W4V4T1_9FIRM</name>
<proteinExistence type="predicted"/>
<dbReference type="Pfam" id="PF12833">
    <property type="entry name" value="HTH_18"/>
    <property type="match status" value="1"/>
</dbReference>
<evidence type="ECO:0000256" key="3">
    <source>
        <dbReference type="ARBA" id="ARBA00023163"/>
    </source>
</evidence>
<dbReference type="GO" id="GO:0043565">
    <property type="term" value="F:sequence-specific DNA binding"/>
    <property type="evidence" value="ECO:0007669"/>
    <property type="project" value="InterPro"/>
</dbReference>
<dbReference type="PROSITE" id="PS00041">
    <property type="entry name" value="HTH_ARAC_FAMILY_1"/>
    <property type="match status" value="1"/>
</dbReference>
<dbReference type="PANTHER" id="PTHR43280">
    <property type="entry name" value="ARAC-FAMILY TRANSCRIPTIONAL REGULATOR"/>
    <property type="match status" value="1"/>
</dbReference>
<dbReference type="EMBL" id="BAVR01000010">
    <property type="protein sequence ID" value="GAE87823.1"/>
    <property type="molecule type" value="Genomic_DNA"/>
</dbReference>
<dbReference type="STRING" id="1294263.JCM21531_1223"/>
<comment type="caution">
    <text evidence="5">The sequence shown here is derived from an EMBL/GenBank/DDBJ whole genome shotgun (WGS) entry which is preliminary data.</text>
</comment>
<accession>W4V4T1</accession>
<evidence type="ECO:0000256" key="2">
    <source>
        <dbReference type="ARBA" id="ARBA00023125"/>
    </source>
</evidence>
<dbReference type="PROSITE" id="PS01124">
    <property type="entry name" value="HTH_ARAC_FAMILY_2"/>
    <property type="match status" value="1"/>
</dbReference>
<dbReference type="SMART" id="SM00342">
    <property type="entry name" value="HTH_ARAC"/>
    <property type="match status" value="1"/>
</dbReference>
<keyword evidence="6" id="KW-1185">Reference proteome</keyword>
<keyword evidence="1" id="KW-0805">Transcription regulation</keyword>